<dbReference type="RefSeq" id="WP_172208577.1">
    <property type="nucleotide sequence ID" value="NZ_BLLI01000026.1"/>
</dbReference>
<evidence type="ECO:0000313" key="3">
    <source>
        <dbReference type="Proteomes" id="UP000480303"/>
    </source>
</evidence>
<feature type="compositionally biased region" description="Basic and acidic residues" evidence="1">
    <location>
        <begin position="141"/>
        <end position="155"/>
    </location>
</feature>
<feature type="compositionally biased region" description="Low complexity" evidence="1">
    <location>
        <begin position="187"/>
        <end position="203"/>
    </location>
</feature>
<dbReference type="EMBL" id="BLLI01000026">
    <property type="protein sequence ID" value="GFH42493.1"/>
    <property type="molecule type" value="Genomic_DNA"/>
</dbReference>
<proteinExistence type="predicted"/>
<feature type="region of interest" description="Disordered" evidence="1">
    <location>
        <begin position="1"/>
        <end position="44"/>
    </location>
</feature>
<dbReference type="Proteomes" id="UP000480303">
    <property type="component" value="Unassembled WGS sequence"/>
</dbReference>
<name>A0A6A0BCR4_9LACT</name>
<evidence type="ECO:0000256" key="1">
    <source>
        <dbReference type="SAM" id="MobiDB-lite"/>
    </source>
</evidence>
<evidence type="ECO:0000313" key="2">
    <source>
        <dbReference type="EMBL" id="GFH42493.1"/>
    </source>
</evidence>
<feature type="compositionally biased region" description="Basic and acidic residues" evidence="1">
    <location>
        <begin position="1"/>
        <end position="24"/>
    </location>
</feature>
<dbReference type="SUPFAM" id="SSF52309">
    <property type="entry name" value="N-(deoxy)ribosyltransferase-like"/>
    <property type="match status" value="1"/>
</dbReference>
<dbReference type="AlphaFoldDB" id="A0A6A0BCR4"/>
<protein>
    <submittedName>
        <fullName evidence="2">Uncharacterized protein</fullName>
    </submittedName>
</protein>
<reference evidence="2 3" key="1">
    <citation type="submission" date="2020-02" db="EMBL/GenBank/DDBJ databases">
        <title>Draft genome sequence of Lactococcus sp. Hs30E4-3.</title>
        <authorList>
            <person name="Noda S."/>
            <person name="Yuki M."/>
            <person name="Ohkuma M."/>
        </authorList>
    </citation>
    <scope>NUCLEOTIDE SEQUENCE [LARGE SCALE GENOMIC DNA]</scope>
    <source>
        <strain evidence="2 3">Hs30E4-3</strain>
    </source>
</reference>
<keyword evidence="3" id="KW-1185">Reference proteome</keyword>
<comment type="caution">
    <text evidence="2">The sequence shown here is derived from an EMBL/GenBank/DDBJ whole genome shotgun (WGS) entry which is preliminary data.</text>
</comment>
<sequence>MADEKRQWGELSSKEKAEAVKTESNEAYFWSGMTQGEDGNVYGGEENAANIAEQNGGKTLEMKLEESNIDTESMSGAEWNEASETFAQEASGDVHCIKGENVREDSVYNTTEHEAIEENESISNVTYVDAENGQETGEVENFDRSQETSAEHFNENAKATAAPTNTEGATAFNESAKGVASESAPVETESLSSEQSQSTGVSR</sequence>
<accession>A0A6A0BCR4</accession>
<feature type="region of interest" description="Disordered" evidence="1">
    <location>
        <begin position="132"/>
        <end position="203"/>
    </location>
</feature>
<organism evidence="2 3">
    <name type="scientific">Pseudolactococcus hodotermopsidis</name>
    <dbReference type="NCBI Taxonomy" id="2709157"/>
    <lineage>
        <taxon>Bacteria</taxon>
        <taxon>Bacillati</taxon>
        <taxon>Bacillota</taxon>
        <taxon>Bacilli</taxon>
        <taxon>Lactobacillales</taxon>
        <taxon>Streptococcaceae</taxon>
        <taxon>Pseudolactococcus</taxon>
    </lineage>
</organism>
<gene>
    <name evidence="2" type="ORF">Hs30E_10440</name>
</gene>